<reference evidence="2 3" key="1">
    <citation type="submission" date="2020-04" db="EMBL/GenBank/DDBJ databases">
        <authorList>
            <person name="Yin C."/>
        </authorList>
    </citation>
    <scope>NUCLEOTIDE SEQUENCE [LARGE SCALE GENOMIC DNA]</scope>
    <source>
        <strain evidence="2 3">Ae27</strain>
    </source>
</reference>
<organism evidence="2 3">
    <name type="scientific">Chitinophaga varians</name>
    <dbReference type="NCBI Taxonomy" id="2202339"/>
    <lineage>
        <taxon>Bacteria</taxon>
        <taxon>Pseudomonadati</taxon>
        <taxon>Bacteroidota</taxon>
        <taxon>Chitinophagia</taxon>
        <taxon>Chitinophagales</taxon>
        <taxon>Chitinophagaceae</taxon>
        <taxon>Chitinophaga</taxon>
    </lineage>
</organism>
<dbReference type="EMBL" id="JABAIA010000002">
    <property type="protein sequence ID" value="NLR67311.1"/>
    <property type="molecule type" value="Genomic_DNA"/>
</dbReference>
<dbReference type="PROSITE" id="PS50910">
    <property type="entry name" value="HEPN"/>
    <property type="match status" value="1"/>
</dbReference>
<proteinExistence type="predicted"/>
<accession>A0A847S6R6</accession>
<sequence>MRIITGSVSAELIYLLGSSLYQRRTETIFNSKSPASHYTGDYFLLVVIRDAEGRRMGEWEDILEQRCGHIARTTIIVTELSPFVEKYSDGNIFATSVYSSGTVFYDAGNVVLPELNEINMKVPRDGQKEYKKTVHRVKEFLAGADLYIAREESEMASFMIHQAFEQCLKTLVLIGSGFVVDTHNIDRLLRYAGLVTCRMLDLFPVDQADNRKLLETLQKAYIGARYAYDFSPPFTCVVKLREKAQLALSILIEAGTSGLLDAPEIR</sequence>
<name>A0A847S6R6_9BACT</name>
<protein>
    <submittedName>
        <fullName evidence="2">HEPN domain-containing protein</fullName>
    </submittedName>
</protein>
<evidence type="ECO:0000313" key="2">
    <source>
        <dbReference type="EMBL" id="NLR67311.1"/>
    </source>
</evidence>
<evidence type="ECO:0000313" key="3">
    <source>
        <dbReference type="Proteomes" id="UP000570474"/>
    </source>
</evidence>
<dbReference type="Gene3D" id="1.20.120.330">
    <property type="entry name" value="Nucleotidyltransferases domain 2"/>
    <property type="match status" value="1"/>
</dbReference>
<gene>
    <name evidence="2" type="ORF">HGH92_23605</name>
</gene>
<dbReference type="Proteomes" id="UP000570474">
    <property type="component" value="Unassembled WGS sequence"/>
</dbReference>
<dbReference type="InterPro" id="IPR007842">
    <property type="entry name" value="HEPN_dom"/>
</dbReference>
<feature type="domain" description="HEPN" evidence="1">
    <location>
        <begin position="134"/>
        <end position="254"/>
    </location>
</feature>
<dbReference type="Pfam" id="PF05168">
    <property type="entry name" value="HEPN"/>
    <property type="match status" value="1"/>
</dbReference>
<keyword evidence="3" id="KW-1185">Reference proteome</keyword>
<dbReference type="SMART" id="SM00748">
    <property type="entry name" value="HEPN"/>
    <property type="match status" value="1"/>
</dbReference>
<dbReference type="RefSeq" id="WP_168873188.1">
    <property type="nucleotide sequence ID" value="NZ_JABAIA010000002.1"/>
</dbReference>
<evidence type="ECO:0000259" key="1">
    <source>
        <dbReference type="PROSITE" id="PS50910"/>
    </source>
</evidence>
<dbReference type="AlphaFoldDB" id="A0A847S6R6"/>
<dbReference type="SUPFAM" id="SSF81593">
    <property type="entry name" value="Nucleotidyltransferase substrate binding subunit/domain"/>
    <property type="match status" value="1"/>
</dbReference>
<comment type="caution">
    <text evidence="2">The sequence shown here is derived from an EMBL/GenBank/DDBJ whole genome shotgun (WGS) entry which is preliminary data.</text>
</comment>